<accession>A0ACD3Z530</accession>
<evidence type="ECO:0000313" key="2">
    <source>
        <dbReference type="Proteomes" id="UP000830768"/>
    </source>
</evidence>
<name>A0ACD3Z530_FUSSC</name>
<organism evidence="1 2">
    <name type="scientific">Fusarium solani subsp. cucurbitae</name>
    <name type="common">Neocosmosporum cucurbitae</name>
    <dbReference type="NCBI Taxonomy" id="2747967"/>
    <lineage>
        <taxon>Eukaryota</taxon>
        <taxon>Fungi</taxon>
        <taxon>Dikarya</taxon>
        <taxon>Ascomycota</taxon>
        <taxon>Pezizomycotina</taxon>
        <taxon>Sordariomycetes</taxon>
        <taxon>Hypocreomycetidae</taxon>
        <taxon>Hypocreales</taxon>
        <taxon>Nectriaceae</taxon>
        <taxon>Fusarium</taxon>
        <taxon>Fusarium solani species complex</taxon>
    </lineage>
</organism>
<gene>
    <name evidence="1" type="ORF">LCI18_007113</name>
</gene>
<evidence type="ECO:0000313" key="1">
    <source>
        <dbReference type="EMBL" id="UPK96178.1"/>
    </source>
</evidence>
<reference evidence="1" key="1">
    <citation type="submission" date="2021-11" db="EMBL/GenBank/DDBJ databases">
        <title>Fusarium solani-melongenae Genome sequencing and assembly.</title>
        <authorList>
            <person name="Xie S."/>
            <person name="Huang L."/>
            <person name="Zhang X."/>
        </authorList>
    </citation>
    <scope>NUCLEOTIDE SEQUENCE</scope>
    <source>
        <strain evidence="1">CRI 24-3</strain>
    </source>
</reference>
<dbReference type="EMBL" id="CP090035">
    <property type="protein sequence ID" value="UPK96178.1"/>
    <property type="molecule type" value="Genomic_DNA"/>
</dbReference>
<proteinExistence type="predicted"/>
<keyword evidence="2" id="KW-1185">Reference proteome</keyword>
<protein>
    <submittedName>
        <fullName evidence="1">Uncharacterized protein</fullName>
    </submittedName>
</protein>
<sequence length="134" mass="15302">MEDYLWAIRWLNNMRCIDQGGKITANGKRATKLPVHYVWYNAFYGGFKHSCLSQIITVAALLSTHGDILMRPHVVRYVADVKRSSFGHPASDHITRLTAMTFYVKSHRQIGETLAGCCNEYMVNQRVAEQVLQI</sequence>
<dbReference type="Proteomes" id="UP000830768">
    <property type="component" value="Chromosome 6"/>
</dbReference>